<sequence>MKSLLLQSFGVFRESDSSLQTMKKGERELDEFMAVLDLFNAKAPRSCKEQSFLGKGADDDTGAEMRTSYRVSADMAQRSVWLVDLSSWGLGRIGTSSIYKLDN</sequence>
<name>A0A9N9YU94_9HYPO</name>
<dbReference type="Proteomes" id="UP000696573">
    <property type="component" value="Unassembled WGS sequence"/>
</dbReference>
<dbReference type="OrthoDB" id="10298530at2759"/>
<dbReference type="AlphaFoldDB" id="A0A9N9YU94"/>
<organism evidence="1 2">
    <name type="scientific">Clonostachys rhizophaga</name>
    <dbReference type="NCBI Taxonomy" id="160324"/>
    <lineage>
        <taxon>Eukaryota</taxon>
        <taxon>Fungi</taxon>
        <taxon>Dikarya</taxon>
        <taxon>Ascomycota</taxon>
        <taxon>Pezizomycotina</taxon>
        <taxon>Sordariomycetes</taxon>
        <taxon>Hypocreomycetidae</taxon>
        <taxon>Hypocreales</taxon>
        <taxon>Bionectriaceae</taxon>
        <taxon>Clonostachys</taxon>
    </lineage>
</organism>
<reference evidence="1" key="1">
    <citation type="submission" date="2021-10" db="EMBL/GenBank/DDBJ databases">
        <authorList>
            <person name="Piombo E."/>
        </authorList>
    </citation>
    <scope>NUCLEOTIDE SEQUENCE</scope>
</reference>
<accession>A0A9N9YU94</accession>
<comment type="caution">
    <text evidence="1">The sequence shown here is derived from an EMBL/GenBank/DDBJ whole genome shotgun (WGS) entry which is preliminary data.</text>
</comment>
<dbReference type="EMBL" id="CABFNQ020000764">
    <property type="protein sequence ID" value="CAH0041624.1"/>
    <property type="molecule type" value="Genomic_DNA"/>
</dbReference>
<evidence type="ECO:0000313" key="2">
    <source>
        <dbReference type="Proteomes" id="UP000696573"/>
    </source>
</evidence>
<keyword evidence="2" id="KW-1185">Reference proteome</keyword>
<proteinExistence type="predicted"/>
<gene>
    <name evidence="1" type="ORF">CRHIZ90672A_00012183</name>
</gene>
<evidence type="ECO:0000313" key="1">
    <source>
        <dbReference type="EMBL" id="CAH0041624.1"/>
    </source>
</evidence>
<protein>
    <submittedName>
        <fullName evidence="1">Uncharacterized protein</fullName>
    </submittedName>
</protein>